<dbReference type="GO" id="GO:0004467">
    <property type="term" value="F:long-chain fatty acid-CoA ligase activity"/>
    <property type="evidence" value="ECO:0007669"/>
    <property type="project" value="UniProtKB-EC"/>
</dbReference>
<evidence type="ECO:0000313" key="6">
    <source>
        <dbReference type="WBParaSite" id="nRc.2.0.1.t29848-RA"/>
    </source>
</evidence>
<dbReference type="GO" id="GO:0005783">
    <property type="term" value="C:endoplasmic reticulum"/>
    <property type="evidence" value="ECO:0007669"/>
    <property type="project" value="TreeGrafter"/>
</dbReference>
<proteinExistence type="predicted"/>
<dbReference type="InterPro" id="IPR042099">
    <property type="entry name" value="ANL_N_sf"/>
</dbReference>
<reference evidence="6" key="1">
    <citation type="submission" date="2022-11" db="UniProtKB">
        <authorList>
            <consortium name="WormBaseParasite"/>
        </authorList>
    </citation>
    <scope>IDENTIFICATION</scope>
</reference>
<keyword evidence="2" id="KW-0276">Fatty acid metabolism</keyword>
<evidence type="ECO:0000256" key="1">
    <source>
        <dbReference type="ARBA" id="ARBA00022598"/>
    </source>
</evidence>
<dbReference type="AlphaFoldDB" id="A0A915JUS7"/>
<evidence type="ECO:0000259" key="4">
    <source>
        <dbReference type="Pfam" id="PF00501"/>
    </source>
</evidence>
<dbReference type="Pfam" id="PF00501">
    <property type="entry name" value="AMP-binding"/>
    <property type="match status" value="1"/>
</dbReference>
<evidence type="ECO:0000256" key="3">
    <source>
        <dbReference type="ARBA" id="ARBA00026121"/>
    </source>
</evidence>
<dbReference type="Proteomes" id="UP000887565">
    <property type="component" value="Unplaced"/>
</dbReference>
<keyword evidence="1" id="KW-0436">Ligase</keyword>
<dbReference type="GO" id="GO:0016020">
    <property type="term" value="C:membrane"/>
    <property type="evidence" value="ECO:0007669"/>
    <property type="project" value="TreeGrafter"/>
</dbReference>
<feature type="domain" description="AMP-dependent synthetase/ligase" evidence="4">
    <location>
        <begin position="66"/>
        <end position="430"/>
    </location>
</feature>
<name>A0A915JUS7_ROMCU</name>
<dbReference type="PANTHER" id="PTHR43272">
    <property type="entry name" value="LONG-CHAIN-FATTY-ACID--COA LIGASE"/>
    <property type="match status" value="1"/>
</dbReference>
<dbReference type="WBParaSite" id="nRc.2.0.1.t29848-RA">
    <property type="protein sequence ID" value="nRc.2.0.1.t29848-RA"/>
    <property type="gene ID" value="nRc.2.0.1.g29848"/>
</dbReference>
<dbReference type="InterPro" id="IPR000873">
    <property type="entry name" value="AMP-dep_synth/lig_dom"/>
</dbReference>
<dbReference type="EC" id="6.2.1.3" evidence="3"/>
<keyword evidence="2" id="KW-0443">Lipid metabolism</keyword>
<evidence type="ECO:0000256" key="2">
    <source>
        <dbReference type="ARBA" id="ARBA00022832"/>
    </source>
</evidence>
<accession>A0A915JUS7</accession>
<dbReference type="PANTHER" id="PTHR43272:SF107">
    <property type="entry name" value="LONG-CHAIN-FATTY-ACID--COA LIGASE 5"/>
    <property type="match status" value="1"/>
</dbReference>
<dbReference type="Gene3D" id="3.40.50.12780">
    <property type="entry name" value="N-terminal domain of ligase-like"/>
    <property type="match status" value="1"/>
</dbReference>
<protein>
    <recommendedName>
        <fullName evidence="3">long-chain-fatty-acid--CoA ligase</fullName>
        <ecNumber evidence="3">6.2.1.3</ecNumber>
    </recommendedName>
</protein>
<dbReference type="SUPFAM" id="SSF56801">
    <property type="entry name" value="Acetyl-CoA synthetase-like"/>
    <property type="match status" value="1"/>
</dbReference>
<evidence type="ECO:0000313" key="5">
    <source>
        <dbReference type="Proteomes" id="UP000887565"/>
    </source>
</evidence>
<organism evidence="5 6">
    <name type="scientific">Romanomermis culicivorax</name>
    <name type="common">Nematode worm</name>
    <dbReference type="NCBI Taxonomy" id="13658"/>
    <lineage>
        <taxon>Eukaryota</taxon>
        <taxon>Metazoa</taxon>
        <taxon>Ecdysozoa</taxon>
        <taxon>Nematoda</taxon>
        <taxon>Enoplea</taxon>
        <taxon>Dorylaimia</taxon>
        <taxon>Mermithida</taxon>
        <taxon>Mermithoidea</taxon>
        <taxon>Mermithidae</taxon>
        <taxon>Romanomermis</taxon>
    </lineage>
</organism>
<sequence>MTKLSALKTDPKCNVRISNHIRDGKPTTQLFQGVSTLYEGLRRGAQVSNNGRCLGYRCPPVQKSTPYTWLNYNEVIRKSEMFARGLVPTFCPPGQQTYIGIYSQNRPEWVISEHACYVYSMLVVPIYNTFGLESVKTVLTETALPVIVIDTIDKLEFLIKTRTYFENLKVVIVMDDIISCRPALKAEADKEKLVIMTMKDIPPKPSSLAAICYTSGTGGSARGVLLTHANFVANCSSMKAHKNLLFTSDDVFFSFLPAAHTFERLMESAMLMAGGSIGFFHGNVHLLGDDLYHLQPTKMACVPKSDLYFLIFRRIICDDTLWDCLLFKKIRNYFGGKLKMIICGSAPCSAEALTFMRIAMGCLIVEGYGCTENTAAACCTLEGDYETGHVGPPCPCNKIKLIDIPEATTIGLENAGEICISGPTVFQGYFKDPESTAKVLDKDGWLHTGDVGVWTKRGTLKIVGRKNSLFKLPQGEFIAPEKIENVYSRSQFIFQIFVYGDNQHDHLVAIIVPDFNNLKPTLQPVLGPKAESLFEICVHEATITLIKHDMHEKAAAAGLNHVEEVMFFLDTAQYVVRFNYVFKVKKITLFPEPFTVENGMVTPTLKMKRIACAKRFATEIAEMYNKP</sequence>
<keyword evidence="5" id="KW-1185">Reference proteome</keyword>